<gene>
    <name evidence="1" type="ORF">F2Q69_00045851</name>
</gene>
<evidence type="ECO:0000313" key="1">
    <source>
        <dbReference type="EMBL" id="KAF3505146.1"/>
    </source>
</evidence>
<dbReference type="AlphaFoldDB" id="A0A8S9NR83"/>
<dbReference type="Proteomes" id="UP000712600">
    <property type="component" value="Unassembled WGS sequence"/>
</dbReference>
<proteinExistence type="predicted"/>
<dbReference type="EMBL" id="QGKX02001621">
    <property type="protein sequence ID" value="KAF3505146.1"/>
    <property type="molecule type" value="Genomic_DNA"/>
</dbReference>
<accession>A0A8S9NR83</accession>
<comment type="caution">
    <text evidence="1">The sequence shown here is derived from an EMBL/GenBank/DDBJ whole genome shotgun (WGS) entry which is preliminary data.</text>
</comment>
<reference evidence="1" key="1">
    <citation type="submission" date="2019-12" db="EMBL/GenBank/DDBJ databases">
        <title>Genome sequencing and annotation of Brassica cretica.</title>
        <authorList>
            <person name="Studholme D.J."/>
            <person name="Sarris P."/>
        </authorList>
    </citation>
    <scope>NUCLEOTIDE SEQUENCE</scope>
    <source>
        <strain evidence="1">PFS-109/04</strain>
        <tissue evidence="1">Leaf</tissue>
    </source>
</reference>
<organism evidence="1 2">
    <name type="scientific">Brassica cretica</name>
    <name type="common">Mustard</name>
    <dbReference type="NCBI Taxonomy" id="69181"/>
    <lineage>
        <taxon>Eukaryota</taxon>
        <taxon>Viridiplantae</taxon>
        <taxon>Streptophyta</taxon>
        <taxon>Embryophyta</taxon>
        <taxon>Tracheophyta</taxon>
        <taxon>Spermatophyta</taxon>
        <taxon>Magnoliopsida</taxon>
        <taxon>eudicotyledons</taxon>
        <taxon>Gunneridae</taxon>
        <taxon>Pentapetalae</taxon>
        <taxon>rosids</taxon>
        <taxon>malvids</taxon>
        <taxon>Brassicales</taxon>
        <taxon>Brassicaceae</taxon>
        <taxon>Brassiceae</taxon>
        <taxon>Brassica</taxon>
    </lineage>
</organism>
<sequence>MENMKLRRAKEADQDICANKIPYLTNQEEFIHETGFDGFYTQQEHAANWFHIKRINGLEDMSFSSQGWPDLPYLEDQWFISCKPNIGDQEIYLCNQETHPRIQKIQARFVSPDCIDKSQSSSPMFRLQLIKPLIFQIRQVGPLFDLKMAYLLNHLSF</sequence>
<evidence type="ECO:0000313" key="2">
    <source>
        <dbReference type="Proteomes" id="UP000712600"/>
    </source>
</evidence>
<protein>
    <submittedName>
        <fullName evidence="1">Uncharacterized protein</fullName>
    </submittedName>
</protein>
<name>A0A8S9NR83_BRACR</name>